<evidence type="ECO:0000313" key="1">
    <source>
        <dbReference type="EMBL" id="PKM91274.1"/>
    </source>
</evidence>
<proteinExistence type="predicted"/>
<evidence type="ECO:0000313" key="2">
    <source>
        <dbReference type="Proteomes" id="UP000233517"/>
    </source>
</evidence>
<gene>
    <name evidence="1" type="ORF">CVU82_01595</name>
</gene>
<name>A0A2N2E949_9BACT</name>
<protein>
    <submittedName>
        <fullName evidence="1">Uncharacterized protein</fullName>
    </submittedName>
</protein>
<dbReference type="AlphaFoldDB" id="A0A2N2E949"/>
<dbReference type="EMBL" id="PHAI01000002">
    <property type="protein sequence ID" value="PKM91274.1"/>
    <property type="molecule type" value="Genomic_DNA"/>
</dbReference>
<dbReference type="Proteomes" id="UP000233517">
    <property type="component" value="Unassembled WGS sequence"/>
</dbReference>
<reference evidence="1 2" key="1">
    <citation type="journal article" date="2017" name="ISME J.">
        <title>Potential for microbial H2 and metal transformations associated with novel bacteria and archaea in deep terrestrial subsurface sediments.</title>
        <authorList>
            <person name="Hernsdorf A.W."/>
            <person name="Amano Y."/>
            <person name="Miyakawa K."/>
            <person name="Ise K."/>
            <person name="Suzuki Y."/>
            <person name="Anantharaman K."/>
            <person name="Probst A."/>
            <person name="Burstein D."/>
            <person name="Thomas B.C."/>
            <person name="Banfield J.F."/>
        </authorList>
    </citation>
    <scope>NUCLEOTIDE SEQUENCE [LARGE SCALE GENOMIC DNA]</scope>
    <source>
        <strain evidence="1">HGW-Falkowbacteria-1</strain>
    </source>
</reference>
<accession>A0A2N2E949</accession>
<organism evidence="1 2">
    <name type="scientific">Candidatus Falkowbacteria bacterium HGW-Falkowbacteria-1</name>
    <dbReference type="NCBI Taxonomy" id="2013768"/>
    <lineage>
        <taxon>Bacteria</taxon>
        <taxon>Candidatus Falkowiibacteriota</taxon>
    </lineage>
</organism>
<comment type="caution">
    <text evidence="1">The sequence shown here is derived from an EMBL/GenBank/DDBJ whole genome shotgun (WGS) entry which is preliminary data.</text>
</comment>
<sequence>MLSKKLPTGGSSFKISGTGGFERKFFNLVNYGQFSSLKNNREIAIKIFKGLVPTIKRDGKIPLSTRIRAVSEFDKYPNTTRQDVLNFKKILEFYK</sequence>